<dbReference type="AlphaFoldDB" id="K8ZNI6"/>
<dbReference type="InterPro" id="IPR036662">
    <property type="entry name" value="PTS_EIIA_man-typ_sf"/>
</dbReference>
<dbReference type="GO" id="GO:0009401">
    <property type="term" value="P:phosphoenolpyruvate-dependent sugar phosphotransferase system"/>
    <property type="evidence" value="ECO:0007669"/>
    <property type="project" value="InterPro"/>
</dbReference>
<evidence type="ECO:0000313" key="9">
    <source>
        <dbReference type="EMBL" id="EKU27151.1"/>
    </source>
</evidence>
<gene>
    <name evidence="9" type="ORF">C683_0929</name>
</gene>
<evidence type="ECO:0000256" key="3">
    <source>
        <dbReference type="ARBA" id="ARBA00022741"/>
    </source>
</evidence>
<dbReference type="InterPro" id="IPR036634">
    <property type="entry name" value="PRD_sf"/>
</dbReference>
<dbReference type="GO" id="GO:0003677">
    <property type="term" value="F:DNA binding"/>
    <property type="evidence" value="ECO:0007669"/>
    <property type="project" value="UniProtKB-KW"/>
</dbReference>
<sequence length="931" mass="106187">MKKRKELIYEEMKSRPGEWTTTDLAERLGLQRTNVSKELNELVREGRVNKIKSRPVRYALSLRAEEKVESPIKETNPKKTSESSSHYIFQRIIGSNGSMKTQIEQAKAAILYPPRGLNCLLTGQTGTGKTLFAHTMFQFAKKHHLIAEDKELTVFNCADYANNSELLMSHLFGYTKGAFTGAEETTDGLIQQADGGMLFLDEIHRLPPEGQEMIFYFMDHGCYSRLGEVEKNNYANVRIVCATTDDPTSSLLSTFTRRIPIMIQLPSFHDRPANEQVGLLKTMLQLEASRVDRTFQVEESVAKALIGSVEYGNVGQLKSNVQFLCARGFLNHMEEEVIPLTAEILTPEMKSGLNHLMAKRKQYLDISCELDSILVIHPHEERIPLLEKEEDELPYNLYEIIDNKASMLKSEGMDQEAINNFITTDINLYLKRAYQKTANTRRDYKLSDIVANRFIDLAQRLQQYIVNEEYYPLNDDFLYAMSLHLSAFVKRTQEGAEEKGISNHLVAMVENYPKELYIAQKIKDYLETNEGFQIPKSELYYLATLLISLKTAKTEGKISIIVAAHGNSTASSMVQVVTELLNVDHLYSFDMNLEMEPSQALQGLTELVQKVNRGKGVLLLVDMGSLATFTNKLQERTGVEVATVEMVTTAMVLEAARKTMMDIDLQSVYEELCSFKGYSRVLSLKKETTHPLPSVKPKMIVSICATGEGAAVKIQNKINDILVDQLIDDIVVQPISVVNMDETIEQLQEDYHIVAAVGIKAPKGNIPFLTLPDLLQGKGERFLQLLDQITQETTVIDEKLLSEVESSEELTKEYIEQCLREQYFYINPEKILPILWEYLSFLDRRLPFSVHNTFKINLIMHLAGMIERIIQQKPLSVSQKELSEMKEHDLYRILCQGNDFIEKNLMITIPEEELYYLIQLFDTEREKIDTK</sequence>
<dbReference type="Gene3D" id="3.40.50.300">
    <property type="entry name" value="P-loop containing nucleotide triphosphate hydrolases"/>
    <property type="match status" value="1"/>
</dbReference>
<evidence type="ECO:0000259" key="7">
    <source>
        <dbReference type="PROSITE" id="PS51096"/>
    </source>
</evidence>
<dbReference type="Gene3D" id="3.40.50.510">
    <property type="entry name" value="Phosphotransferase system, mannose-type IIA component"/>
    <property type="match status" value="1"/>
</dbReference>
<dbReference type="PROSITE" id="PS51372">
    <property type="entry name" value="PRD_2"/>
    <property type="match status" value="2"/>
</dbReference>
<dbReference type="SMART" id="SM00382">
    <property type="entry name" value="AAA"/>
    <property type="match status" value="1"/>
</dbReference>
<dbReference type="SUPFAM" id="SSF53062">
    <property type="entry name" value="PTS system fructose IIA component-like"/>
    <property type="match status" value="1"/>
</dbReference>
<dbReference type="InterPro" id="IPR004701">
    <property type="entry name" value="PTS_EIIA_man-typ"/>
</dbReference>
<dbReference type="PROSITE" id="PS50045">
    <property type="entry name" value="SIGMA54_INTERACT_4"/>
    <property type="match status" value="1"/>
</dbReference>
<dbReference type="GO" id="GO:0016740">
    <property type="term" value="F:transferase activity"/>
    <property type="evidence" value="ECO:0007669"/>
    <property type="project" value="UniProtKB-KW"/>
</dbReference>
<dbReference type="CDD" id="cd00090">
    <property type="entry name" value="HTH_ARSR"/>
    <property type="match status" value="1"/>
</dbReference>
<feature type="domain" description="PTS EIIA type-4" evidence="7">
    <location>
        <begin position="557"/>
        <end position="689"/>
    </location>
</feature>
<dbReference type="InterPro" id="IPR036390">
    <property type="entry name" value="WH_DNA-bd_sf"/>
</dbReference>
<dbReference type="PATRIC" id="fig|1234409.3.peg.880"/>
<dbReference type="EMBL" id="AMYT01000019">
    <property type="protein sequence ID" value="EKU27151.1"/>
    <property type="molecule type" value="Genomic_DNA"/>
</dbReference>
<dbReference type="InterPro" id="IPR025943">
    <property type="entry name" value="Sigma_54_int_dom_ATP-bd_2"/>
</dbReference>
<dbReference type="GO" id="GO:0016020">
    <property type="term" value="C:membrane"/>
    <property type="evidence" value="ECO:0007669"/>
    <property type="project" value="InterPro"/>
</dbReference>
<dbReference type="OrthoDB" id="9771372at2"/>
<protein>
    <recommendedName>
        <fullName evidence="1">DNA translocase FtsK</fullName>
    </recommendedName>
</protein>
<evidence type="ECO:0000259" key="6">
    <source>
        <dbReference type="PROSITE" id="PS50045"/>
    </source>
</evidence>
<dbReference type="SUPFAM" id="SSF46785">
    <property type="entry name" value="Winged helix' DNA-binding domain"/>
    <property type="match status" value="1"/>
</dbReference>
<dbReference type="InterPro" id="IPR027417">
    <property type="entry name" value="P-loop_NTPase"/>
</dbReference>
<dbReference type="PANTHER" id="PTHR32071">
    <property type="entry name" value="TRANSCRIPTIONAL REGULATORY PROTEIN"/>
    <property type="match status" value="1"/>
</dbReference>
<dbReference type="Gene3D" id="1.10.10.10">
    <property type="entry name" value="Winged helix-like DNA-binding domain superfamily/Winged helix DNA-binding domain"/>
    <property type="match status" value="1"/>
</dbReference>
<proteinExistence type="predicted"/>
<dbReference type="PROSITE" id="PS51096">
    <property type="entry name" value="PTS_EIIA_TYPE_4"/>
    <property type="match status" value="1"/>
</dbReference>
<dbReference type="Pfam" id="PF00874">
    <property type="entry name" value="PRD"/>
    <property type="match status" value="2"/>
</dbReference>
<dbReference type="RefSeq" id="WP_009490633.1">
    <property type="nucleotide sequence ID" value="NZ_AMYT01000019.1"/>
</dbReference>
<dbReference type="InterPro" id="IPR036388">
    <property type="entry name" value="WH-like_DNA-bd_sf"/>
</dbReference>
<dbReference type="Pfam" id="PF03610">
    <property type="entry name" value="EIIA-man"/>
    <property type="match status" value="1"/>
</dbReference>
<evidence type="ECO:0000256" key="2">
    <source>
        <dbReference type="ARBA" id="ARBA00022679"/>
    </source>
</evidence>
<evidence type="ECO:0000256" key="1">
    <source>
        <dbReference type="ARBA" id="ARBA00020887"/>
    </source>
</evidence>
<evidence type="ECO:0000313" key="10">
    <source>
        <dbReference type="Proteomes" id="UP000016057"/>
    </source>
</evidence>
<keyword evidence="3" id="KW-0547">Nucleotide-binding</keyword>
<dbReference type="SUPFAM" id="SSF63520">
    <property type="entry name" value="PTS-regulatory domain, PRD"/>
    <property type="match status" value="2"/>
</dbReference>
<dbReference type="eggNOG" id="COG1221">
    <property type="taxonomic scope" value="Bacteria"/>
</dbReference>
<accession>K8ZNI6</accession>
<reference evidence="9 10" key="1">
    <citation type="journal article" date="2013" name="Genome Announc.">
        <title>Draft Genome Sequence of Catellicoccus marimammalium, a Novel Species Commonly Found in Gull Feces.</title>
        <authorList>
            <person name="Weigand M.R."/>
            <person name="Ryu H."/>
            <person name="Bozcek L."/>
            <person name="Konstantinidis K.T."/>
            <person name="Santo Domingo J.W."/>
        </authorList>
    </citation>
    <scope>NUCLEOTIDE SEQUENCE [LARGE SCALE GENOMIC DNA]</scope>
    <source>
        <strain evidence="9 10">M35/04/3</strain>
    </source>
</reference>
<name>K8ZNI6_9ENTE</name>
<dbReference type="InterPro" id="IPR011608">
    <property type="entry name" value="PRD"/>
</dbReference>
<keyword evidence="5" id="KW-0238">DNA-binding</keyword>
<dbReference type="Gene3D" id="1.10.1790.10">
    <property type="entry name" value="PRD domain"/>
    <property type="match status" value="2"/>
</dbReference>
<dbReference type="PANTHER" id="PTHR32071:SF90">
    <property type="entry name" value="TRANSCRIPTIONAL REGULATORY PROTEIN LEVR"/>
    <property type="match status" value="1"/>
</dbReference>
<dbReference type="GO" id="GO:0005524">
    <property type="term" value="F:ATP binding"/>
    <property type="evidence" value="ECO:0007669"/>
    <property type="project" value="UniProtKB-KW"/>
</dbReference>
<keyword evidence="2" id="KW-0808">Transferase</keyword>
<dbReference type="STRING" id="1234409.C683_0929"/>
<feature type="domain" description="PRD" evidence="8">
    <location>
        <begin position="449"/>
        <end position="556"/>
    </location>
</feature>
<evidence type="ECO:0000256" key="4">
    <source>
        <dbReference type="ARBA" id="ARBA00022840"/>
    </source>
</evidence>
<dbReference type="SUPFAM" id="SSF52540">
    <property type="entry name" value="P-loop containing nucleoside triphosphate hydrolases"/>
    <property type="match status" value="1"/>
</dbReference>
<feature type="domain" description="PRD" evidence="8">
    <location>
        <begin position="826"/>
        <end position="931"/>
    </location>
</feature>
<keyword evidence="10" id="KW-1185">Reference proteome</keyword>
<dbReference type="Proteomes" id="UP000016057">
    <property type="component" value="Unassembled WGS sequence"/>
</dbReference>
<dbReference type="Pfam" id="PF00158">
    <property type="entry name" value="Sigma54_activat"/>
    <property type="match status" value="1"/>
</dbReference>
<dbReference type="InterPro" id="IPR003593">
    <property type="entry name" value="AAA+_ATPase"/>
</dbReference>
<dbReference type="CDD" id="cd00009">
    <property type="entry name" value="AAA"/>
    <property type="match status" value="1"/>
</dbReference>
<feature type="domain" description="Sigma-54 factor interaction" evidence="6">
    <location>
        <begin position="92"/>
        <end position="326"/>
    </location>
</feature>
<keyword evidence="4" id="KW-0067">ATP-binding</keyword>
<dbReference type="eggNOG" id="COG3933">
    <property type="taxonomic scope" value="Bacteria"/>
</dbReference>
<dbReference type="InterPro" id="IPR002078">
    <property type="entry name" value="Sigma_54_int"/>
</dbReference>
<dbReference type="InterPro" id="IPR011991">
    <property type="entry name" value="ArsR-like_HTH"/>
</dbReference>
<comment type="caution">
    <text evidence="9">The sequence shown here is derived from an EMBL/GenBank/DDBJ whole genome shotgun (WGS) entry which is preliminary data.</text>
</comment>
<organism evidence="9 10">
    <name type="scientific">Catellicoccus marimammalium M35/04/3</name>
    <dbReference type="NCBI Taxonomy" id="1234409"/>
    <lineage>
        <taxon>Bacteria</taxon>
        <taxon>Bacillati</taxon>
        <taxon>Bacillota</taxon>
        <taxon>Bacilli</taxon>
        <taxon>Lactobacillales</taxon>
        <taxon>Enterococcaceae</taxon>
        <taxon>Catellicoccus</taxon>
    </lineage>
</organism>
<dbReference type="GO" id="GO:0006355">
    <property type="term" value="P:regulation of DNA-templated transcription"/>
    <property type="evidence" value="ECO:0007669"/>
    <property type="project" value="InterPro"/>
</dbReference>
<evidence type="ECO:0000259" key="8">
    <source>
        <dbReference type="PROSITE" id="PS51372"/>
    </source>
</evidence>
<dbReference type="PROSITE" id="PS00676">
    <property type="entry name" value="SIGMA54_INTERACT_2"/>
    <property type="match status" value="1"/>
</dbReference>
<evidence type="ECO:0000256" key="5">
    <source>
        <dbReference type="ARBA" id="ARBA00023125"/>
    </source>
</evidence>